<dbReference type="OrthoDB" id="5845958at2759"/>
<keyword evidence="4" id="KW-1185">Reference proteome</keyword>
<dbReference type="InterPro" id="IPR008753">
    <property type="entry name" value="Peptidase_M13_N"/>
</dbReference>
<feature type="domain" description="Peptidase M13 N-terminal" evidence="2">
    <location>
        <begin position="2"/>
        <end position="130"/>
    </location>
</feature>
<dbReference type="SUPFAM" id="SSF55486">
    <property type="entry name" value="Metalloproteases ('zincins'), catalytic domain"/>
    <property type="match status" value="1"/>
</dbReference>
<dbReference type="GO" id="GO:0016485">
    <property type="term" value="P:protein processing"/>
    <property type="evidence" value="ECO:0007669"/>
    <property type="project" value="TreeGrafter"/>
</dbReference>
<reference evidence="3 4" key="1">
    <citation type="submission" date="2018-11" db="EMBL/GenBank/DDBJ databases">
        <authorList>
            <consortium name="Pathogen Informatics"/>
        </authorList>
    </citation>
    <scope>NUCLEOTIDE SEQUENCE [LARGE SCALE GENOMIC DNA]</scope>
</reference>
<accession>A0A3P7KBJ9</accession>
<gene>
    <name evidence="3" type="ORF">SVUK_LOCUS300</name>
</gene>
<dbReference type="InterPro" id="IPR000718">
    <property type="entry name" value="Peptidase_M13"/>
</dbReference>
<dbReference type="Gene3D" id="3.40.390.10">
    <property type="entry name" value="Collagenase (Catalytic Domain)"/>
    <property type="match status" value="1"/>
</dbReference>
<name>A0A3P7KBJ9_STRVU</name>
<dbReference type="AlphaFoldDB" id="A0A3P7KBJ9"/>
<dbReference type="GO" id="GO:0005886">
    <property type="term" value="C:plasma membrane"/>
    <property type="evidence" value="ECO:0007669"/>
    <property type="project" value="TreeGrafter"/>
</dbReference>
<protein>
    <recommendedName>
        <fullName evidence="2">Peptidase M13 N-terminal domain-containing protein</fullName>
    </recommendedName>
</protein>
<evidence type="ECO:0000259" key="2">
    <source>
        <dbReference type="Pfam" id="PF05649"/>
    </source>
</evidence>
<proteinExistence type="inferred from homology"/>
<dbReference type="InterPro" id="IPR042089">
    <property type="entry name" value="Peptidase_M13_dom_2"/>
</dbReference>
<dbReference type="InterPro" id="IPR024079">
    <property type="entry name" value="MetalloPept_cat_dom_sf"/>
</dbReference>
<dbReference type="PROSITE" id="PS51885">
    <property type="entry name" value="NEPRILYSIN"/>
    <property type="match status" value="1"/>
</dbReference>
<evidence type="ECO:0000313" key="3">
    <source>
        <dbReference type="EMBL" id="VDM65302.1"/>
    </source>
</evidence>
<dbReference type="Pfam" id="PF05649">
    <property type="entry name" value="Peptidase_M13_N"/>
    <property type="match status" value="1"/>
</dbReference>
<dbReference type="EMBL" id="UYYB01000472">
    <property type="protein sequence ID" value="VDM65302.1"/>
    <property type="molecule type" value="Genomic_DNA"/>
</dbReference>
<evidence type="ECO:0000256" key="1">
    <source>
        <dbReference type="ARBA" id="ARBA00007357"/>
    </source>
</evidence>
<dbReference type="PANTHER" id="PTHR11733:SF237">
    <property type="entry name" value="NEPRILYSIN-LIKE 4"/>
    <property type="match status" value="1"/>
</dbReference>
<sequence length="211" mass="24851">MPLVDWLRYFHAVAPFATQEYLSSNPEILIGEIDFMKRISVLLLSTNPRIITNYVFSRYTSSWSGELGERYEDISQEFHRVMYGKEQKAPRWKYCTIMTMLLLKHATSAVYIRKVFDQAALEKADQMQHRVAYPNFILDDEKLDERYNGLDIRDSESYSDMLEKISRWNIEYSFRRLTKPVDRSEFHLGSTVVNAQYSSLNSIGDFEKVVK</sequence>
<dbReference type="Proteomes" id="UP000270094">
    <property type="component" value="Unassembled WGS sequence"/>
</dbReference>
<dbReference type="Gene3D" id="1.10.1380.10">
    <property type="entry name" value="Neutral endopeptidase , domain2"/>
    <property type="match status" value="2"/>
</dbReference>
<dbReference type="PANTHER" id="PTHR11733">
    <property type="entry name" value="ZINC METALLOPROTEASE FAMILY M13 NEPRILYSIN-RELATED"/>
    <property type="match status" value="1"/>
</dbReference>
<comment type="similarity">
    <text evidence="1">Belongs to the peptidase M13 family.</text>
</comment>
<dbReference type="GO" id="GO:0004222">
    <property type="term" value="F:metalloendopeptidase activity"/>
    <property type="evidence" value="ECO:0007669"/>
    <property type="project" value="InterPro"/>
</dbReference>
<evidence type="ECO:0000313" key="4">
    <source>
        <dbReference type="Proteomes" id="UP000270094"/>
    </source>
</evidence>
<organism evidence="3 4">
    <name type="scientific">Strongylus vulgaris</name>
    <name type="common">Blood worm</name>
    <dbReference type="NCBI Taxonomy" id="40348"/>
    <lineage>
        <taxon>Eukaryota</taxon>
        <taxon>Metazoa</taxon>
        <taxon>Ecdysozoa</taxon>
        <taxon>Nematoda</taxon>
        <taxon>Chromadorea</taxon>
        <taxon>Rhabditida</taxon>
        <taxon>Rhabditina</taxon>
        <taxon>Rhabditomorpha</taxon>
        <taxon>Strongyloidea</taxon>
        <taxon>Strongylidae</taxon>
        <taxon>Strongylus</taxon>
    </lineage>
</organism>